<reference evidence="2 3" key="1">
    <citation type="submission" date="2016-10" db="EMBL/GenBank/DDBJ databases">
        <authorList>
            <person name="de Groot N.N."/>
        </authorList>
    </citation>
    <scope>NUCLEOTIDE SEQUENCE [LARGE SCALE GENOMIC DNA]</scope>
    <source>
        <strain evidence="2 3">DSM 21800</strain>
    </source>
</reference>
<dbReference type="Proteomes" id="UP000199103">
    <property type="component" value="Chromosome I"/>
</dbReference>
<feature type="signal peptide" evidence="1">
    <location>
        <begin position="1"/>
        <end position="42"/>
    </location>
</feature>
<gene>
    <name evidence="2" type="ORF">SAMN04489812_4219</name>
</gene>
<keyword evidence="3" id="KW-1185">Reference proteome</keyword>
<proteinExistence type="predicted"/>
<sequence length="295" mass="31703">MKLPTVRSRSRSRSGRLTAVVGVLVAVALAVPLVGSSSAAAAAPGEPHSGSHVPATELPHVECAIPAQADDNVLVILKHVADQRQVTDKVRLAMYETAWVESHANNLNCGDRDSVGVFQQRPSMGWGTVDQLLNVDYATGKFLDGNAPLPGAIVVDQQNPGWTAGEVSQEVQRSAYPERYDQAEGTARELIARAAEIDDGTTPPPSHYFVNTFADAPVFDSPTSTTRTGTLNEGSNYVYCKVWGRVTGDNSTFNHWWLKTDPDVGPAGQYVSAYYLSGWGNDEANDVSGTEIRDC</sequence>
<dbReference type="STRING" id="630515.SAMN04489812_4219"/>
<keyword evidence="1" id="KW-0732">Signal</keyword>
<evidence type="ECO:0000256" key="1">
    <source>
        <dbReference type="SAM" id="SignalP"/>
    </source>
</evidence>
<evidence type="ECO:0000313" key="2">
    <source>
        <dbReference type="EMBL" id="SDT12121.1"/>
    </source>
</evidence>
<dbReference type="AlphaFoldDB" id="A0A1H1XSV1"/>
<name>A0A1H1XSV1_9ACTN</name>
<protein>
    <submittedName>
        <fullName evidence="2">Uncharacterized protein</fullName>
    </submittedName>
</protein>
<dbReference type="EMBL" id="LT629772">
    <property type="protein sequence ID" value="SDT12121.1"/>
    <property type="molecule type" value="Genomic_DNA"/>
</dbReference>
<evidence type="ECO:0000313" key="3">
    <source>
        <dbReference type="Proteomes" id="UP000199103"/>
    </source>
</evidence>
<feature type="chain" id="PRO_5009265832" evidence="1">
    <location>
        <begin position="43"/>
        <end position="295"/>
    </location>
</feature>
<organism evidence="2 3">
    <name type="scientific">Microlunatus soli</name>
    <dbReference type="NCBI Taxonomy" id="630515"/>
    <lineage>
        <taxon>Bacteria</taxon>
        <taxon>Bacillati</taxon>
        <taxon>Actinomycetota</taxon>
        <taxon>Actinomycetes</taxon>
        <taxon>Propionibacteriales</taxon>
        <taxon>Propionibacteriaceae</taxon>
        <taxon>Microlunatus</taxon>
    </lineage>
</organism>
<accession>A0A1H1XSV1</accession>